<name>A0A9Q3C0L5_9BASI</name>
<dbReference type="AlphaFoldDB" id="A0A9Q3C0L5"/>
<dbReference type="InterPro" id="IPR001584">
    <property type="entry name" value="Integrase_cat-core"/>
</dbReference>
<accession>A0A9Q3C0L5</accession>
<reference evidence="3" key="1">
    <citation type="submission" date="2021-03" db="EMBL/GenBank/DDBJ databases">
        <title>Draft genome sequence of rust myrtle Austropuccinia psidii MF-1, a brazilian biotype.</title>
        <authorList>
            <person name="Quecine M.C."/>
            <person name="Pachon D.M.R."/>
            <person name="Bonatelli M.L."/>
            <person name="Correr F.H."/>
            <person name="Franceschini L.M."/>
            <person name="Leite T.F."/>
            <person name="Margarido G.R.A."/>
            <person name="Almeida C.A."/>
            <person name="Ferrarezi J.A."/>
            <person name="Labate C.A."/>
        </authorList>
    </citation>
    <scope>NUCLEOTIDE SEQUENCE</scope>
    <source>
        <strain evidence="3">MF-1</strain>
    </source>
</reference>
<dbReference type="EMBL" id="AVOT02003726">
    <property type="protein sequence ID" value="MBW0474403.1"/>
    <property type="molecule type" value="Genomic_DNA"/>
</dbReference>
<dbReference type="SUPFAM" id="SSF53098">
    <property type="entry name" value="Ribonuclease H-like"/>
    <property type="match status" value="1"/>
</dbReference>
<evidence type="ECO:0000256" key="1">
    <source>
        <dbReference type="ARBA" id="ARBA00022884"/>
    </source>
</evidence>
<dbReference type="InterPro" id="IPR012337">
    <property type="entry name" value="RNaseH-like_sf"/>
</dbReference>
<gene>
    <name evidence="3" type="ORF">O181_014118</name>
</gene>
<dbReference type="InterPro" id="IPR050951">
    <property type="entry name" value="Retrovirus_Pol_polyprotein"/>
</dbReference>
<dbReference type="GO" id="GO:0003723">
    <property type="term" value="F:RNA binding"/>
    <property type="evidence" value="ECO:0007669"/>
    <property type="project" value="UniProtKB-KW"/>
</dbReference>
<keyword evidence="1" id="KW-0694">RNA-binding</keyword>
<dbReference type="PANTHER" id="PTHR37984">
    <property type="entry name" value="PROTEIN CBG26694"/>
    <property type="match status" value="1"/>
</dbReference>
<organism evidence="3 4">
    <name type="scientific">Austropuccinia psidii MF-1</name>
    <dbReference type="NCBI Taxonomy" id="1389203"/>
    <lineage>
        <taxon>Eukaryota</taxon>
        <taxon>Fungi</taxon>
        <taxon>Dikarya</taxon>
        <taxon>Basidiomycota</taxon>
        <taxon>Pucciniomycotina</taxon>
        <taxon>Pucciniomycetes</taxon>
        <taxon>Pucciniales</taxon>
        <taxon>Sphaerophragmiaceae</taxon>
        <taxon>Austropuccinia</taxon>
    </lineage>
</organism>
<evidence type="ECO:0000259" key="2">
    <source>
        <dbReference type="PROSITE" id="PS50994"/>
    </source>
</evidence>
<keyword evidence="4" id="KW-1185">Reference proteome</keyword>
<dbReference type="GO" id="GO:0005634">
    <property type="term" value="C:nucleus"/>
    <property type="evidence" value="ECO:0007669"/>
    <property type="project" value="UniProtKB-ARBA"/>
</dbReference>
<dbReference type="PROSITE" id="PS50994">
    <property type="entry name" value="INTEGRASE"/>
    <property type="match status" value="1"/>
</dbReference>
<evidence type="ECO:0000313" key="4">
    <source>
        <dbReference type="Proteomes" id="UP000765509"/>
    </source>
</evidence>
<dbReference type="Gene3D" id="3.30.420.10">
    <property type="entry name" value="Ribonuclease H-like superfamily/Ribonuclease H"/>
    <property type="match status" value="1"/>
</dbReference>
<feature type="domain" description="Integrase catalytic" evidence="2">
    <location>
        <begin position="1"/>
        <end position="102"/>
    </location>
</feature>
<proteinExistence type="predicted"/>
<comment type="caution">
    <text evidence="3">The sequence shown here is derived from an EMBL/GenBank/DDBJ whole genome shotgun (WGS) entry which is preliminary data.</text>
</comment>
<dbReference type="Proteomes" id="UP000765509">
    <property type="component" value="Unassembled WGS sequence"/>
</dbReference>
<dbReference type="InterPro" id="IPR036397">
    <property type="entry name" value="RNaseH_sf"/>
</dbReference>
<dbReference type="PANTHER" id="PTHR37984:SF5">
    <property type="entry name" value="PROTEIN NYNRIN-LIKE"/>
    <property type="match status" value="1"/>
</dbReference>
<protein>
    <recommendedName>
        <fullName evidence="2">Integrase catalytic domain-containing protein</fullName>
    </recommendedName>
</protein>
<sequence>MDWHIQNIISDRDPNFTSALLTNHHQSFGTKLSFSTAYHPQSDGIAERMIQALKDMAIGFCAYGIELNYCVLFTHHWCTLLSKFKLPLKHPFIPVPIKLLLF</sequence>
<dbReference type="OrthoDB" id="5832112at2759"/>
<dbReference type="GO" id="GO:0015074">
    <property type="term" value="P:DNA integration"/>
    <property type="evidence" value="ECO:0007669"/>
    <property type="project" value="InterPro"/>
</dbReference>
<evidence type="ECO:0000313" key="3">
    <source>
        <dbReference type="EMBL" id="MBW0474403.1"/>
    </source>
</evidence>